<dbReference type="CDD" id="cd14845">
    <property type="entry name" value="L-Ala-D-Glu_peptidase_like"/>
    <property type="match status" value="1"/>
</dbReference>
<protein>
    <recommendedName>
        <fullName evidence="3">M15 family peptidase</fullName>
    </recommendedName>
</protein>
<reference evidence="1" key="2">
    <citation type="submission" date="2023-01" db="EMBL/GenBank/DDBJ databases">
        <authorList>
            <person name="Sun Q."/>
            <person name="Evtushenko L."/>
        </authorList>
    </citation>
    <scope>NUCLEOTIDE SEQUENCE</scope>
    <source>
        <strain evidence="1">VKM B-1499</strain>
    </source>
</reference>
<reference evidence="1" key="1">
    <citation type="journal article" date="2014" name="Int. J. Syst. Evol. Microbiol.">
        <title>Complete genome of a new Firmicutes species belonging to the dominant human colonic microbiota ('Ruminococcus bicirculans') reveals two chromosomes and a selective capacity to utilize plant glucans.</title>
        <authorList>
            <consortium name="NISC Comparative Sequencing Program"/>
            <person name="Wegmann U."/>
            <person name="Louis P."/>
            <person name="Goesmann A."/>
            <person name="Henrissat B."/>
            <person name="Duncan S.H."/>
            <person name="Flint H.J."/>
        </authorList>
    </citation>
    <scope>NUCLEOTIDE SEQUENCE</scope>
    <source>
        <strain evidence="1">VKM B-1499</strain>
    </source>
</reference>
<dbReference type="InterPro" id="IPR009045">
    <property type="entry name" value="Zn_M74/Hedgehog-like"/>
</dbReference>
<organism evidence="1 2">
    <name type="scientific">Brevundimonas intermedia</name>
    <dbReference type="NCBI Taxonomy" id="74315"/>
    <lineage>
        <taxon>Bacteria</taxon>
        <taxon>Pseudomonadati</taxon>
        <taxon>Pseudomonadota</taxon>
        <taxon>Alphaproteobacteria</taxon>
        <taxon>Caulobacterales</taxon>
        <taxon>Caulobacteraceae</taxon>
        <taxon>Brevundimonas</taxon>
    </lineage>
</organism>
<name>A0ABQ5TAP7_9CAUL</name>
<evidence type="ECO:0000313" key="1">
    <source>
        <dbReference type="EMBL" id="GLK49472.1"/>
    </source>
</evidence>
<gene>
    <name evidence="1" type="ORF">GCM10017620_24450</name>
</gene>
<comment type="caution">
    <text evidence="1">The sequence shown here is derived from an EMBL/GenBank/DDBJ whole genome shotgun (WGS) entry which is preliminary data.</text>
</comment>
<dbReference type="SUPFAM" id="SSF55166">
    <property type="entry name" value="Hedgehog/DD-peptidase"/>
    <property type="match status" value="1"/>
</dbReference>
<dbReference type="Gene3D" id="3.30.1380.10">
    <property type="match status" value="1"/>
</dbReference>
<proteinExistence type="predicted"/>
<dbReference type="EMBL" id="BSFD01000009">
    <property type="protein sequence ID" value="GLK49472.1"/>
    <property type="molecule type" value="Genomic_DNA"/>
</dbReference>
<dbReference type="RefSeq" id="WP_271165667.1">
    <property type="nucleotide sequence ID" value="NZ_BSFD01000009.1"/>
</dbReference>
<evidence type="ECO:0000313" key="2">
    <source>
        <dbReference type="Proteomes" id="UP001143509"/>
    </source>
</evidence>
<accession>A0ABQ5TAP7</accession>
<keyword evidence="2" id="KW-1185">Reference proteome</keyword>
<evidence type="ECO:0008006" key="3">
    <source>
        <dbReference type="Google" id="ProtNLM"/>
    </source>
</evidence>
<sequence>MAYVLGATSRANLKGVHPDLVRVVERAISISKIDFKVIEGVRSRGRMMENYGKGRTAAQLAAKGIPAKYARPAVAKVTWLADPFSSKHGIQKSGYGEAVDCLIAPYDWKEGPGWRLMYEAFIEAGRIEKVRVRWGRDWDEDGKIGEKGETDGPHFELVR</sequence>
<dbReference type="Proteomes" id="UP001143509">
    <property type="component" value="Unassembled WGS sequence"/>
</dbReference>